<dbReference type="STRING" id="1476583.DEIPH_ctg011orf0048"/>
<organism evidence="1 2">
    <name type="scientific">Deinococcus phoenicis</name>
    <dbReference type="NCBI Taxonomy" id="1476583"/>
    <lineage>
        <taxon>Bacteria</taxon>
        <taxon>Thermotogati</taxon>
        <taxon>Deinococcota</taxon>
        <taxon>Deinococci</taxon>
        <taxon>Deinococcales</taxon>
        <taxon>Deinococcaceae</taxon>
        <taxon>Deinococcus</taxon>
    </lineage>
</organism>
<keyword evidence="2" id="KW-1185">Reference proteome</keyword>
<protein>
    <submittedName>
        <fullName evidence="1">Uncharacterized protein</fullName>
    </submittedName>
</protein>
<accession>A0A016QSL7</accession>
<comment type="caution">
    <text evidence="1">The sequence shown here is derived from an EMBL/GenBank/DDBJ whole genome shotgun (WGS) entry which is preliminary data.</text>
</comment>
<evidence type="ECO:0000313" key="2">
    <source>
        <dbReference type="Proteomes" id="UP000020492"/>
    </source>
</evidence>
<sequence length="330" mass="36335">MTAPPILSVTETSLAEQFLAYDLATWPMQQALSRNLWLGWEEVKKRENITMHAFLSRVLGEMQRRGSTKGRTVQGFWPYLFTGCALEGGFTPASLTEGELIGKALDRLNLSPDVVRAHIEAGNLAEVVAGHRAPTTTVRVTAETKDVLDDAAQRARTTLNTEGLSDLEVRAILPKAWANSSEQVKDFLLRLGNGDIDPTRTYIVEAEEARPNAPVKPAAAPVDYVTFGKLNAPCYWCGRTPAESGFPHEAHHLPIGDHEARPNDGTPPVWAFICPRCHRPEPGGPLTVHSRLGAVRSDPEKLERVIYYTVRCLNLYQQAIGAARPKGERA</sequence>
<reference evidence="1 2" key="1">
    <citation type="submission" date="2014-03" db="EMBL/GenBank/DDBJ databases">
        <title>Draft genome sequence of Deinococcus phoenicis 1P10ME.</title>
        <authorList>
            <person name="Stepanov V.G."/>
            <person name="Vaishampayan P."/>
            <person name="Venkateswaran K."/>
            <person name="Fox G.E."/>
        </authorList>
    </citation>
    <scope>NUCLEOTIDE SEQUENCE [LARGE SCALE GENOMIC DNA]</scope>
    <source>
        <strain evidence="1 2">1P10ME</strain>
    </source>
</reference>
<dbReference type="AlphaFoldDB" id="A0A016QSL7"/>
<dbReference type="PATRIC" id="fig|1476583.3.peg.675"/>
<dbReference type="Proteomes" id="UP000020492">
    <property type="component" value="Unassembled WGS sequence"/>
</dbReference>
<dbReference type="EMBL" id="JHAC01000011">
    <property type="protein sequence ID" value="EYB69080.1"/>
    <property type="molecule type" value="Genomic_DNA"/>
</dbReference>
<name>A0A016QSL7_9DEIO</name>
<gene>
    <name evidence="1" type="ORF">DEIPH_ctg011orf0048</name>
</gene>
<evidence type="ECO:0000313" key="1">
    <source>
        <dbReference type="EMBL" id="EYB69080.1"/>
    </source>
</evidence>
<proteinExistence type="predicted"/>
<dbReference type="RefSeq" id="WP_034353853.1">
    <property type="nucleotide sequence ID" value="NZ_JHAC01000011.1"/>
</dbReference>